<dbReference type="InterPro" id="IPR016166">
    <property type="entry name" value="FAD-bd_PCMH"/>
</dbReference>
<proteinExistence type="predicted"/>
<dbReference type="Proteomes" id="UP000815325">
    <property type="component" value="Unassembled WGS sequence"/>
</dbReference>
<dbReference type="SUPFAM" id="SSF56176">
    <property type="entry name" value="FAD-binding/transporter-associated domain-like"/>
    <property type="match status" value="1"/>
</dbReference>
<organism evidence="6 7">
    <name type="scientific">Dunaliella salina</name>
    <name type="common">Green alga</name>
    <name type="synonym">Protococcus salinus</name>
    <dbReference type="NCBI Taxonomy" id="3046"/>
    <lineage>
        <taxon>Eukaryota</taxon>
        <taxon>Viridiplantae</taxon>
        <taxon>Chlorophyta</taxon>
        <taxon>core chlorophytes</taxon>
        <taxon>Chlorophyceae</taxon>
        <taxon>CS clade</taxon>
        <taxon>Chlamydomonadales</taxon>
        <taxon>Dunaliellaceae</taxon>
        <taxon>Dunaliella</taxon>
    </lineage>
</organism>
<comment type="pathway">
    <text evidence="2">Cofactor biosynthesis; L-ascorbate biosynthesis.</text>
</comment>
<dbReference type="Gene3D" id="3.30.70.2520">
    <property type="match status" value="1"/>
</dbReference>
<dbReference type="PROSITE" id="PS51387">
    <property type="entry name" value="FAD_PCMH"/>
    <property type="match status" value="1"/>
</dbReference>
<feature type="region of interest" description="Disordered" evidence="4">
    <location>
        <begin position="264"/>
        <end position="296"/>
    </location>
</feature>
<dbReference type="InterPro" id="IPR016167">
    <property type="entry name" value="FAD-bd_PCMH_sub1"/>
</dbReference>
<evidence type="ECO:0000256" key="3">
    <source>
        <dbReference type="ARBA" id="ARBA00023002"/>
    </source>
</evidence>
<dbReference type="InterPro" id="IPR006094">
    <property type="entry name" value="Oxid_FAD_bind_N"/>
</dbReference>
<protein>
    <recommendedName>
        <fullName evidence="5">FAD-binding PCMH-type domain-containing protein</fullName>
    </recommendedName>
</protein>
<comment type="caution">
    <text evidence="6">The sequence shown here is derived from an EMBL/GenBank/DDBJ whole genome shotgun (WGS) entry which is preliminary data.</text>
</comment>
<keyword evidence="7" id="KW-1185">Reference proteome</keyword>
<gene>
    <name evidence="6" type="ORF">DUNSADRAFT_11056</name>
</gene>
<evidence type="ECO:0000256" key="1">
    <source>
        <dbReference type="ARBA" id="ARBA00001974"/>
    </source>
</evidence>
<name>A0ABQ7GE71_DUNSA</name>
<dbReference type="Gene3D" id="3.30.465.10">
    <property type="match status" value="1"/>
</dbReference>
<dbReference type="InterPro" id="IPR036318">
    <property type="entry name" value="FAD-bd_PCMH-like_sf"/>
</dbReference>
<feature type="compositionally biased region" description="Low complexity" evidence="4">
    <location>
        <begin position="279"/>
        <end position="293"/>
    </location>
</feature>
<dbReference type="InterPro" id="IPR010031">
    <property type="entry name" value="FAD_lactone_oxidase-like"/>
</dbReference>
<dbReference type="Pfam" id="PF01565">
    <property type="entry name" value="FAD_binding_4"/>
    <property type="match status" value="1"/>
</dbReference>
<dbReference type="InterPro" id="IPR007173">
    <property type="entry name" value="ALO_C"/>
</dbReference>
<reference evidence="6" key="1">
    <citation type="submission" date="2017-08" db="EMBL/GenBank/DDBJ databases">
        <authorList>
            <person name="Polle J.E."/>
            <person name="Barry K."/>
            <person name="Cushman J."/>
            <person name="Schmutz J."/>
            <person name="Tran D."/>
            <person name="Hathwaick L.T."/>
            <person name="Yim W.C."/>
            <person name="Jenkins J."/>
            <person name="Mckie-Krisberg Z.M."/>
            <person name="Prochnik S."/>
            <person name="Lindquist E."/>
            <person name="Dockter R.B."/>
            <person name="Adam C."/>
            <person name="Molina H."/>
            <person name="Bunkerborg J."/>
            <person name="Jin E."/>
            <person name="Buchheim M."/>
            <person name="Magnuson J."/>
        </authorList>
    </citation>
    <scope>NUCLEOTIDE SEQUENCE</scope>
    <source>
        <strain evidence="6">CCAP 19/18</strain>
    </source>
</reference>
<dbReference type="EMBL" id="MU069842">
    <property type="protein sequence ID" value="KAF5832906.1"/>
    <property type="molecule type" value="Genomic_DNA"/>
</dbReference>
<evidence type="ECO:0000256" key="2">
    <source>
        <dbReference type="ARBA" id="ARBA00005147"/>
    </source>
</evidence>
<sequence length="540" mass="59245">MWRLALNTALKQPLGSTTATEFISTTRLLNKSLSCPGWRRFAGEAAPSSKPATPPGFEPLEGGQLDLNQFRVSPARRRIATFFRIFLPVSATSCLVYAFTHPDEDQGLRMPPELQYLAAQQTENENVLTNWSATHEARPKRFFQPENEGEVEAFLRQASKAKQQLRVMGSALSPNGLGLSQEGTLSMALMDRILKVDPEKKQVTVQAGCRVQQVADALKPYGLTLQNYASIREQQIGGFIQVGAHGTGARIPPVDEQVGARVLAQSPPAPSGGTGGATASGTGATAATAASTAEDAQLQHRLEPLRNLYQAKQPGPEADEMTTAMQLRDALLAMDPLNKSWVEEVNKAEAEYWKRSGGVRVGFSDEILGFDCGGQQWVLETALPVGKLDSLKGSTKDIEYMEALLKEIKSNKVAAHSPIEQRWTSGSSSTLSPVAGEADEVFSWVGIIMYLPEDPATRERVTDAFRAYARIVEERLMPCFNATWHWAKLEVPQSEAERKKLQARISKRYPVDKVGAYREVLDPQNVLANDWVNAVLPQKS</sequence>
<evidence type="ECO:0000313" key="7">
    <source>
        <dbReference type="Proteomes" id="UP000815325"/>
    </source>
</evidence>
<evidence type="ECO:0000313" key="6">
    <source>
        <dbReference type="EMBL" id="KAF5832906.1"/>
    </source>
</evidence>
<dbReference type="Pfam" id="PF04030">
    <property type="entry name" value="ALO"/>
    <property type="match status" value="1"/>
</dbReference>
<keyword evidence="3" id="KW-0560">Oxidoreductase</keyword>
<evidence type="ECO:0000259" key="5">
    <source>
        <dbReference type="PROSITE" id="PS51387"/>
    </source>
</evidence>
<comment type="cofactor">
    <cofactor evidence="1">
        <name>FAD</name>
        <dbReference type="ChEBI" id="CHEBI:57692"/>
    </cofactor>
</comment>
<dbReference type="InterPro" id="IPR016169">
    <property type="entry name" value="FAD-bd_PCMH_sub2"/>
</dbReference>
<evidence type="ECO:0000256" key="4">
    <source>
        <dbReference type="SAM" id="MobiDB-lite"/>
    </source>
</evidence>
<dbReference type="PANTHER" id="PTHR43762">
    <property type="entry name" value="L-GULONOLACTONE OXIDASE"/>
    <property type="match status" value="1"/>
</dbReference>
<dbReference type="Gene3D" id="3.30.43.10">
    <property type="entry name" value="Uridine Diphospho-n-acetylenolpyruvylglucosamine Reductase, domain 2"/>
    <property type="match status" value="1"/>
</dbReference>
<dbReference type="PANTHER" id="PTHR43762:SF1">
    <property type="entry name" value="D-ARABINONO-1,4-LACTONE OXIDASE"/>
    <property type="match status" value="1"/>
</dbReference>
<feature type="domain" description="FAD-binding PCMH-type" evidence="5">
    <location>
        <begin position="135"/>
        <end position="301"/>
    </location>
</feature>
<accession>A0ABQ7GE71</accession>